<proteinExistence type="predicted"/>
<dbReference type="Proteomes" id="UP000652761">
    <property type="component" value="Unassembled WGS sequence"/>
</dbReference>
<protein>
    <submittedName>
        <fullName evidence="1">Uncharacterized protein</fullName>
    </submittedName>
</protein>
<keyword evidence="2" id="KW-1185">Reference proteome</keyword>
<dbReference type="EMBL" id="NMUH01005915">
    <property type="protein sequence ID" value="MQM13991.1"/>
    <property type="molecule type" value="Genomic_DNA"/>
</dbReference>
<dbReference type="AlphaFoldDB" id="A0A843X4S3"/>
<evidence type="ECO:0000313" key="1">
    <source>
        <dbReference type="EMBL" id="MQM13991.1"/>
    </source>
</evidence>
<gene>
    <name evidence="1" type="ORF">Taro_046917</name>
</gene>
<reference evidence="1" key="1">
    <citation type="submission" date="2017-07" db="EMBL/GenBank/DDBJ databases">
        <title>Taro Niue Genome Assembly and Annotation.</title>
        <authorList>
            <person name="Atibalentja N."/>
            <person name="Keating K."/>
            <person name="Fields C.J."/>
        </authorList>
    </citation>
    <scope>NUCLEOTIDE SEQUENCE</scope>
    <source>
        <strain evidence="1">Niue_2</strain>
        <tissue evidence="1">Leaf</tissue>
    </source>
</reference>
<accession>A0A843X4S3</accession>
<comment type="caution">
    <text evidence="1">The sequence shown here is derived from an EMBL/GenBank/DDBJ whole genome shotgun (WGS) entry which is preliminary data.</text>
</comment>
<organism evidence="1 2">
    <name type="scientific">Colocasia esculenta</name>
    <name type="common">Wild taro</name>
    <name type="synonym">Arum esculentum</name>
    <dbReference type="NCBI Taxonomy" id="4460"/>
    <lineage>
        <taxon>Eukaryota</taxon>
        <taxon>Viridiplantae</taxon>
        <taxon>Streptophyta</taxon>
        <taxon>Embryophyta</taxon>
        <taxon>Tracheophyta</taxon>
        <taxon>Spermatophyta</taxon>
        <taxon>Magnoliopsida</taxon>
        <taxon>Liliopsida</taxon>
        <taxon>Araceae</taxon>
        <taxon>Aroideae</taxon>
        <taxon>Colocasieae</taxon>
        <taxon>Colocasia</taxon>
    </lineage>
</organism>
<sequence length="44" mass="4902">MRLLSSGRARAERRRRGDLWATTAKIGSSAWVEGRVLGVITNFV</sequence>
<evidence type="ECO:0000313" key="2">
    <source>
        <dbReference type="Proteomes" id="UP000652761"/>
    </source>
</evidence>
<name>A0A843X4S3_COLES</name>